<evidence type="ECO:0000256" key="1">
    <source>
        <dbReference type="SAM" id="MobiDB-lite"/>
    </source>
</evidence>
<accession>X0TS08</accession>
<proteinExistence type="predicted"/>
<name>X0TS08_9ZZZZ</name>
<organism evidence="2">
    <name type="scientific">marine sediment metagenome</name>
    <dbReference type="NCBI Taxonomy" id="412755"/>
    <lineage>
        <taxon>unclassified sequences</taxon>
        <taxon>metagenomes</taxon>
        <taxon>ecological metagenomes</taxon>
    </lineage>
</organism>
<dbReference type="AlphaFoldDB" id="X0TS08"/>
<reference evidence="2" key="1">
    <citation type="journal article" date="2014" name="Front. Microbiol.">
        <title>High frequency of phylogenetically diverse reductive dehalogenase-homologous genes in deep subseafloor sedimentary metagenomes.</title>
        <authorList>
            <person name="Kawai M."/>
            <person name="Futagami T."/>
            <person name="Toyoda A."/>
            <person name="Takaki Y."/>
            <person name="Nishi S."/>
            <person name="Hori S."/>
            <person name="Arai W."/>
            <person name="Tsubouchi T."/>
            <person name="Morono Y."/>
            <person name="Uchiyama I."/>
            <person name="Ito T."/>
            <person name="Fujiyama A."/>
            <person name="Inagaki F."/>
            <person name="Takami H."/>
        </authorList>
    </citation>
    <scope>NUCLEOTIDE SEQUENCE</scope>
    <source>
        <strain evidence="2">Expedition CK06-06</strain>
    </source>
</reference>
<comment type="caution">
    <text evidence="2">The sequence shown here is derived from an EMBL/GenBank/DDBJ whole genome shotgun (WGS) entry which is preliminary data.</text>
</comment>
<evidence type="ECO:0000313" key="2">
    <source>
        <dbReference type="EMBL" id="GAF78935.1"/>
    </source>
</evidence>
<gene>
    <name evidence="2" type="ORF">S01H1_03623</name>
</gene>
<sequence>MAKKNNSSEDTTPENLDPTTSLPQSTLNRLKD</sequence>
<protein>
    <submittedName>
        <fullName evidence="2">Uncharacterized protein</fullName>
    </submittedName>
</protein>
<feature type="region of interest" description="Disordered" evidence="1">
    <location>
        <begin position="1"/>
        <end position="32"/>
    </location>
</feature>
<feature type="non-terminal residue" evidence="2">
    <location>
        <position position="32"/>
    </location>
</feature>
<dbReference type="EMBL" id="BARS01001959">
    <property type="protein sequence ID" value="GAF78935.1"/>
    <property type="molecule type" value="Genomic_DNA"/>
</dbReference>